<feature type="domain" description="Histidine kinase" evidence="8">
    <location>
        <begin position="258"/>
        <end position="470"/>
    </location>
</feature>
<sequence length="481" mass="53121">MLDLPTLLLLLTVTVTFQGLIWLLVWATQRHLYELRFIAAGFIIFAGGLLLQSFHGYVSPPALLITYNYCIHIGAVLITHGLARFLGQRGNPPLMLACIATTVLFWPAAIAIAPENIAVRIIASDTIATVLVGYMMLSVGRDRSQPSVLRWFTFGLFATDLIALNARTVVALLHYDNQAMLLTNAVQSWYFFYFNIFITGLFLSLLLMVGVRLSADLRRKNEALSDEVAQRSRLQDRLTASLDAEKALHEEQHQLLRMVTHEFRTPLAIIDRAAEMIDVVLDEKTDTVTRRLASIREAVQRLLQLTDRFLNTERRSDALLQPERIDIPALFDIVARHFDGMDAAPRLRFAADASLPYYWGDLDMLATVLINLIDNAVKYSPEDSAIDIVAQAAPDAILLSVTDRGIGIPPAEAGLIGRRFFRASNTKPATGTGLGLHNARQLLDYHHGRLSLQPGPAGGTIATVYLPLPGPAPAISEAIPA</sequence>
<dbReference type="PROSITE" id="PS50109">
    <property type="entry name" value="HIS_KIN"/>
    <property type="match status" value="1"/>
</dbReference>
<feature type="transmembrane region" description="Helical" evidence="7">
    <location>
        <begin position="64"/>
        <end position="82"/>
    </location>
</feature>
<dbReference type="SMART" id="SM00387">
    <property type="entry name" value="HATPase_c"/>
    <property type="match status" value="1"/>
</dbReference>
<keyword evidence="7" id="KW-1133">Transmembrane helix</keyword>
<dbReference type="PANTHER" id="PTHR43711">
    <property type="entry name" value="TWO-COMPONENT HISTIDINE KINASE"/>
    <property type="match status" value="1"/>
</dbReference>
<comment type="caution">
    <text evidence="9">The sequence shown here is derived from an EMBL/GenBank/DDBJ whole genome shotgun (WGS) entry which is preliminary data.</text>
</comment>
<keyword evidence="5 9" id="KW-0418">Kinase</keyword>
<evidence type="ECO:0000256" key="7">
    <source>
        <dbReference type="SAM" id="Phobius"/>
    </source>
</evidence>
<dbReference type="Gene3D" id="1.10.287.130">
    <property type="match status" value="1"/>
</dbReference>
<dbReference type="SUPFAM" id="SSF47384">
    <property type="entry name" value="Homodimeric domain of signal transducing histidine kinase"/>
    <property type="match status" value="1"/>
</dbReference>
<evidence type="ECO:0000256" key="5">
    <source>
        <dbReference type="ARBA" id="ARBA00022777"/>
    </source>
</evidence>
<dbReference type="PANTHER" id="PTHR43711:SF1">
    <property type="entry name" value="HISTIDINE KINASE 1"/>
    <property type="match status" value="1"/>
</dbReference>
<keyword evidence="6" id="KW-0902">Two-component regulatory system</keyword>
<keyword evidence="3" id="KW-0597">Phosphoprotein</keyword>
<dbReference type="Pfam" id="PF00512">
    <property type="entry name" value="HisKA"/>
    <property type="match status" value="1"/>
</dbReference>
<dbReference type="InterPro" id="IPR003594">
    <property type="entry name" value="HATPase_dom"/>
</dbReference>
<evidence type="ECO:0000313" key="10">
    <source>
        <dbReference type="Proteomes" id="UP001595711"/>
    </source>
</evidence>
<accession>A0ABV7VK84</accession>
<evidence type="ECO:0000256" key="4">
    <source>
        <dbReference type="ARBA" id="ARBA00022679"/>
    </source>
</evidence>
<dbReference type="InterPro" id="IPR004358">
    <property type="entry name" value="Sig_transdc_His_kin-like_C"/>
</dbReference>
<comment type="catalytic activity">
    <reaction evidence="1">
        <text>ATP + protein L-histidine = ADP + protein N-phospho-L-histidine.</text>
        <dbReference type="EC" id="2.7.13.3"/>
    </reaction>
</comment>
<dbReference type="EMBL" id="JBHRYJ010000003">
    <property type="protein sequence ID" value="MFC3676936.1"/>
    <property type="molecule type" value="Genomic_DNA"/>
</dbReference>
<evidence type="ECO:0000256" key="6">
    <source>
        <dbReference type="ARBA" id="ARBA00023012"/>
    </source>
</evidence>
<feature type="transmembrane region" description="Helical" evidence="7">
    <location>
        <begin position="118"/>
        <end position="137"/>
    </location>
</feature>
<dbReference type="InterPro" id="IPR050736">
    <property type="entry name" value="Sensor_HK_Regulatory"/>
</dbReference>
<feature type="transmembrane region" description="Helical" evidence="7">
    <location>
        <begin position="37"/>
        <end position="58"/>
    </location>
</feature>
<dbReference type="InterPro" id="IPR003661">
    <property type="entry name" value="HisK_dim/P_dom"/>
</dbReference>
<dbReference type="InterPro" id="IPR036890">
    <property type="entry name" value="HATPase_C_sf"/>
</dbReference>
<dbReference type="PRINTS" id="PR00344">
    <property type="entry name" value="BCTRLSENSOR"/>
</dbReference>
<evidence type="ECO:0000256" key="1">
    <source>
        <dbReference type="ARBA" id="ARBA00000085"/>
    </source>
</evidence>
<keyword evidence="10" id="KW-1185">Reference proteome</keyword>
<dbReference type="SUPFAM" id="SSF55874">
    <property type="entry name" value="ATPase domain of HSP90 chaperone/DNA topoisomerase II/histidine kinase"/>
    <property type="match status" value="1"/>
</dbReference>
<evidence type="ECO:0000313" key="9">
    <source>
        <dbReference type="EMBL" id="MFC3676936.1"/>
    </source>
</evidence>
<dbReference type="Gene3D" id="3.30.565.10">
    <property type="entry name" value="Histidine kinase-like ATPase, C-terminal domain"/>
    <property type="match status" value="1"/>
</dbReference>
<proteinExistence type="predicted"/>
<name>A0ABV7VK84_9PROT</name>
<organism evidence="9 10">
    <name type="scientific">Ferrovibrio xuzhouensis</name>
    <dbReference type="NCBI Taxonomy" id="1576914"/>
    <lineage>
        <taxon>Bacteria</taxon>
        <taxon>Pseudomonadati</taxon>
        <taxon>Pseudomonadota</taxon>
        <taxon>Alphaproteobacteria</taxon>
        <taxon>Rhodospirillales</taxon>
        <taxon>Rhodospirillaceae</taxon>
        <taxon>Ferrovibrio</taxon>
    </lineage>
</organism>
<dbReference type="InterPro" id="IPR005467">
    <property type="entry name" value="His_kinase_dom"/>
</dbReference>
<evidence type="ECO:0000256" key="2">
    <source>
        <dbReference type="ARBA" id="ARBA00012438"/>
    </source>
</evidence>
<feature type="transmembrane region" description="Helical" evidence="7">
    <location>
        <begin position="94"/>
        <end position="112"/>
    </location>
</feature>
<keyword evidence="4" id="KW-0808">Transferase</keyword>
<evidence type="ECO:0000256" key="3">
    <source>
        <dbReference type="ARBA" id="ARBA00022553"/>
    </source>
</evidence>
<dbReference type="EC" id="2.7.13.3" evidence="2"/>
<dbReference type="Pfam" id="PF02518">
    <property type="entry name" value="HATPase_c"/>
    <property type="match status" value="1"/>
</dbReference>
<dbReference type="CDD" id="cd00082">
    <property type="entry name" value="HisKA"/>
    <property type="match status" value="1"/>
</dbReference>
<gene>
    <name evidence="9" type="ORF">ACFOOQ_15365</name>
</gene>
<dbReference type="RefSeq" id="WP_379728238.1">
    <property type="nucleotide sequence ID" value="NZ_JBHRYJ010000003.1"/>
</dbReference>
<dbReference type="Proteomes" id="UP001595711">
    <property type="component" value="Unassembled WGS sequence"/>
</dbReference>
<feature type="transmembrane region" description="Helical" evidence="7">
    <location>
        <begin position="190"/>
        <end position="211"/>
    </location>
</feature>
<dbReference type="CDD" id="cd00075">
    <property type="entry name" value="HATPase"/>
    <property type="match status" value="1"/>
</dbReference>
<feature type="transmembrane region" description="Helical" evidence="7">
    <location>
        <begin position="149"/>
        <end position="170"/>
    </location>
</feature>
<reference evidence="10" key="1">
    <citation type="journal article" date="2019" name="Int. J. Syst. Evol. Microbiol.">
        <title>The Global Catalogue of Microorganisms (GCM) 10K type strain sequencing project: providing services to taxonomists for standard genome sequencing and annotation.</title>
        <authorList>
            <consortium name="The Broad Institute Genomics Platform"/>
            <consortium name="The Broad Institute Genome Sequencing Center for Infectious Disease"/>
            <person name="Wu L."/>
            <person name="Ma J."/>
        </authorList>
    </citation>
    <scope>NUCLEOTIDE SEQUENCE [LARGE SCALE GENOMIC DNA]</scope>
    <source>
        <strain evidence="10">KCTC 42182</strain>
    </source>
</reference>
<keyword evidence="7" id="KW-0472">Membrane</keyword>
<dbReference type="SMART" id="SM00388">
    <property type="entry name" value="HisKA"/>
    <property type="match status" value="1"/>
</dbReference>
<feature type="transmembrane region" description="Helical" evidence="7">
    <location>
        <begin position="6"/>
        <end position="25"/>
    </location>
</feature>
<protein>
    <recommendedName>
        <fullName evidence="2">histidine kinase</fullName>
        <ecNumber evidence="2">2.7.13.3</ecNumber>
    </recommendedName>
</protein>
<keyword evidence="7" id="KW-0812">Transmembrane</keyword>
<dbReference type="GO" id="GO:0016301">
    <property type="term" value="F:kinase activity"/>
    <property type="evidence" value="ECO:0007669"/>
    <property type="project" value="UniProtKB-KW"/>
</dbReference>
<dbReference type="InterPro" id="IPR036097">
    <property type="entry name" value="HisK_dim/P_sf"/>
</dbReference>
<evidence type="ECO:0000259" key="8">
    <source>
        <dbReference type="PROSITE" id="PS50109"/>
    </source>
</evidence>